<dbReference type="GO" id="GO:0046872">
    <property type="term" value="F:metal ion binding"/>
    <property type="evidence" value="ECO:0007669"/>
    <property type="project" value="UniProtKB-KW"/>
</dbReference>
<dbReference type="PANTHER" id="PTHR30632">
    <property type="entry name" value="MOLYBDATE-BINDING PERIPLASMIC PROTEIN"/>
    <property type="match status" value="1"/>
</dbReference>
<keyword evidence="3" id="KW-0732">Signal</keyword>
<sequence>MRRCGHQVNRLINPRLITLCLTALLLFTSVTSWANSRIQVAVSPEFEQPIRALLQEYRQQQPSTITEVLVIPTKDFRNNLRSGTQNEVAFYIGFTLKEGLKLVQRGNADEVRQFVDGQLALWAPQESARDLDVLLLQDRLITLPDPTVSPYGQAALEALNAAGLKSRLSKRLVEAPTLKDNALFIRLGDVGAGFFNYRELLSMQVAPARDVLRIPQRMYQPIHYSMILLNQSNRDRAVQRLVRYLTSEDARPALLQAGYL</sequence>
<dbReference type="InterPro" id="IPR005950">
    <property type="entry name" value="ModA"/>
</dbReference>
<dbReference type="SUPFAM" id="SSF53850">
    <property type="entry name" value="Periplasmic binding protein-like II"/>
    <property type="match status" value="1"/>
</dbReference>
<gene>
    <name evidence="4" type="ORF">BFW38_09030</name>
</gene>
<evidence type="ECO:0000313" key="4">
    <source>
        <dbReference type="EMBL" id="ODC03666.1"/>
    </source>
</evidence>
<comment type="caution">
    <text evidence="4">The sequence shown here is derived from an EMBL/GenBank/DDBJ whole genome shotgun (WGS) entry which is preliminary data.</text>
</comment>
<protein>
    <submittedName>
        <fullName evidence="4">Molybdate ABC transporter substrate-binding protein</fullName>
    </submittedName>
</protein>
<dbReference type="STRING" id="197479.BFW38_09030"/>
<dbReference type="RefSeq" id="WP_068998083.1">
    <property type="nucleotide sequence ID" value="NZ_MDTQ01000001.1"/>
</dbReference>
<dbReference type="AlphaFoldDB" id="A0A1E2VA11"/>
<dbReference type="PANTHER" id="PTHR30632:SF11">
    <property type="entry name" value="BLR4797 PROTEIN"/>
    <property type="match status" value="1"/>
</dbReference>
<proteinExistence type="inferred from homology"/>
<keyword evidence="2" id="KW-0479">Metal-binding</keyword>
<dbReference type="Pfam" id="PF13531">
    <property type="entry name" value="SBP_bac_11"/>
    <property type="match status" value="1"/>
</dbReference>
<dbReference type="EMBL" id="MDTQ01000001">
    <property type="protein sequence ID" value="ODC03666.1"/>
    <property type="molecule type" value="Genomic_DNA"/>
</dbReference>
<dbReference type="GO" id="GO:0015689">
    <property type="term" value="P:molybdate ion transport"/>
    <property type="evidence" value="ECO:0007669"/>
    <property type="project" value="InterPro"/>
</dbReference>
<evidence type="ECO:0000256" key="3">
    <source>
        <dbReference type="ARBA" id="ARBA00022729"/>
    </source>
</evidence>
<dbReference type="NCBIfam" id="TIGR01256">
    <property type="entry name" value="modA"/>
    <property type="match status" value="1"/>
</dbReference>
<keyword evidence="5" id="KW-1185">Reference proteome</keyword>
<dbReference type="GO" id="GO:0030973">
    <property type="term" value="F:molybdate ion binding"/>
    <property type="evidence" value="ECO:0007669"/>
    <property type="project" value="TreeGrafter"/>
</dbReference>
<evidence type="ECO:0000256" key="2">
    <source>
        <dbReference type="ARBA" id="ARBA00022723"/>
    </source>
</evidence>
<organism evidence="4 5">
    <name type="scientific">Terasakiispira papahanaumokuakeensis</name>
    <dbReference type="NCBI Taxonomy" id="197479"/>
    <lineage>
        <taxon>Bacteria</taxon>
        <taxon>Pseudomonadati</taxon>
        <taxon>Pseudomonadota</taxon>
        <taxon>Gammaproteobacteria</taxon>
        <taxon>Oceanospirillales</taxon>
        <taxon>Terasakiispira</taxon>
    </lineage>
</organism>
<name>A0A1E2VA11_9GAMM</name>
<dbReference type="InterPro" id="IPR050682">
    <property type="entry name" value="ModA/WtpA"/>
</dbReference>
<comment type="similarity">
    <text evidence="1">Belongs to the bacterial solute-binding protein ModA family.</text>
</comment>
<accession>A0A1E2VA11</accession>
<evidence type="ECO:0000256" key="1">
    <source>
        <dbReference type="ARBA" id="ARBA00009175"/>
    </source>
</evidence>
<reference evidence="4 5" key="1">
    <citation type="submission" date="2016-08" db="EMBL/GenBank/DDBJ databases">
        <authorList>
            <person name="Seilhamer J.J."/>
        </authorList>
    </citation>
    <scope>NUCLEOTIDE SEQUENCE [LARGE SCALE GENOMIC DNA]</scope>
    <source>
        <strain evidence="4 5">PH27A</strain>
    </source>
</reference>
<dbReference type="Gene3D" id="3.40.190.10">
    <property type="entry name" value="Periplasmic binding protein-like II"/>
    <property type="match status" value="2"/>
</dbReference>
<dbReference type="Proteomes" id="UP000094291">
    <property type="component" value="Unassembled WGS sequence"/>
</dbReference>
<evidence type="ECO:0000313" key="5">
    <source>
        <dbReference type="Proteomes" id="UP000094291"/>
    </source>
</evidence>